<comment type="similarity">
    <text evidence="8">Belongs to the ATPase delta chain family.</text>
</comment>
<dbReference type="PANTHER" id="PTHR11910">
    <property type="entry name" value="ATP SYNTHASE DELTA CHAIN"/>
    <property type="match status" value="1"/>
</dbReference>
<dbReference type="Proteomes" id="UP000262878">
    <property type="component" value="Unassembled WGS sequence"/>
</dbReference>
<accession>A0A348WR44</accession>
<dbReference type="GO" id="GO:0046933">
    <property type="term" value="F:proton-transporting ATP synthase activity, rotational mechanism"/>
    <property type="evidence" value="ECO:0007669"/>
    <property type="project" value="UniProtKB-UniRule"/>
</dbReference>
<dbReference type="InterPro" id="IPR020781">
    <property type="entry name" value="ATPase_OSCP/d_CS"/>
</dbReference>
<dbReference type="GO" id="GO:0045259">
    <property type="term" value="C:proton-transporting ATP synthase complex"/>
    <property type="evidence" value="ECO:0007669"/>
    <property type="project" value="UniProtKB-KW"/>
</dbReference>
<dbReference type="RefSeq" id="WP_286682553.1">
    <property type="nucleotide sequence ID" value="NZ_DAIRLQ010000016.1"/>
</dbReference>
<keyword evidence="8" id="KW-1003">Cell membrane</keyword>
<sequence>MSELTTVARPYAKAAFDFALQQGALDKWADMLSFAASVAQDDRMASFLSSSATVGRTSEVFIGVCGDALTEQAQNLIKVMAENERLTALPAVLEQFNVLRADYEKEIVVDVTGAVEMSDAQQAELSKALEARLQRKIKLNCSVDASMIGGLTIQAGDTVIDGSLRGKLERLAYALQS</sequence>
<dbReference type="InterPro" id="IPR026015">
    <property type="entry name" value="ATP_synth_OSCP/delta_N_sf"/>
</dbReference>
<comment type="function">
    <text evidence="8">F(1)F(0) ATP synthase produces ATP from ADP in the presence of a proton or sodium gradient. F-type ATPases consist of two structural domains, F(1) containing the extramembraneous catalytic core and F(0) containing the membrane proton channel, linked together by a central stalk and a peripheral stalk. During catalysis, ATP synthesis in the catalytic domain of F(1) is coupled via a rotary mechanism of the central stalk subunits to proton translocation.</text>
</comment>
<keyword evidence="9" id="KW-0378">Hydrolase</keyword>
<dbReference type="GO" id="GO:0016787">
    <property type="term" value="F:hydrolase activity"/>
    <property type="evidence" value="ECO:0007669"/>
    <property type="project" value="UniProtKB-KW"/>
</dbReference>
<evidence type="ECO:0000256" key="7">
    <source>
        <dbReference type="ARBA" id="ARBA00023310"/>
    </source>
</evidence>
<dbReference type="Pfam" id="PF00213">
    <property type="entry name" value="OSCP"/>
    <property type="match status" value="1"/>
</dbReference>
<keyword evidence="2 8" id="KW-0813">Transport</keyword>
<evidence type="ECO:0000256" key="1">
    <source>
        <dbReference type="ARBA" id="ARBA00004370"/>
    </source>
</evidence>
<evidence type="ECO:0000313" key="9">
    <source>
        <dbReference type="EMBL" id="HAR57006.1"/>
    </source>
</evidence>
<evidence type="ECO:0000313" key="10">
    <source>
        <dbReference type="Proteomes" id="UP000262878"/>
    </source>
</evidence>
<dbReference type="AlphaFoldDB" id="A0A348WR44"/>
<keyword evidence="4 8" id="KW-0406">Ion transport</keyword>
<evidence type="ECO:0000256" key="6">
    <source>
        <dbReference type="ARBA" id="ARBA00023196"/>
    </source>
</evidence>
<name>A0A348WR44_9GAMM</name>
<dbReference type="NCBIfam" id="TIGR01145">
    <property type="entry name" value="ATP_synt_delta"/>
    <property type="match status" value="1"/>
</dbReference>
<reference evidence="9 10" key="1">
    <citation type="journal article" date="2018" name="Nat. Biotechnol.">
        <title>A standardized bacterial taxonomy based on genome phylogeny substantially revises the tree of life.</title>
        <authorList>
            <person name="Parks D.H."/>
            <person name="Chuvochina M."/>
            <person name="Waite D.W."/>
            <person name="Rinke C."/>
            <person name="Skarshewski A."/>
            <person name="Chaumeil P.A."/>
            <person name="Hugenholtz P."/>
        </authorList>
    </citation>
    <scope>NUCLEOTIDE SEQUENCE [LARGE SCALE GENOMIC DNA]</scope>
    <source>
        <strain evidence="9">UBA9360</strain>
    </source>
</reference>
<keyword evidence="5 8" id="KW-0472">Membrane</keyword>
<evidence type="ECO:0000256" key="5">
    <source>
        <dbReference type="ARBA" id="ARBA00023136"/>
    </source>
</evidence>
<dbReference type="PRINTS" id="PR00125">
    <property type="entry name" value="ATPASEDELTA"/>
</dbReference>
<protein>
    <recommendedName>
        <fullName evidence="8">ATP synthase subunit delta</fullName>
    </recommendedName>
    <alternativeName>
        <fullName evidence="8">ATP synthase F(1) sector subunit delta</fullName>
    </alternativeName>
    <alternativeName>
        <fullName evidence="8">F-type ATPase subunit delta</fullName>
        <shortName evidence="8">F-ATPase subunit delta</shortName>
    </alternativeName>
</protein>
<evidence type="ECO:0000256" key="3">
    <source>
        <dbReference type="ARBA" id="ARBA00022781"/>
    </source>
</evidence>
<keyword evidence="6 8" id="KW-0139">CF(1)</keyword>
<evidence type="ECO:0000256" key="2">
    <source>
        <dbReference type="ARBA" id="ARBA00022448"/>
    </source>
</evidence>
<keyword evidence="7 8" id="KW-0066">ATP synthesis</keyword>
<dbReference type="Gene3D" id="1.10.520.20">
    <property type="entry name" value="N-terminal domain of the delta subunit of the F1F0-ATP synthase"/>
    <property type="match status" value="1"/>
</dbReference>
<comment type="caution">
    <text evidence="9">The sequence shown here is derived from an EMBL/GenBank/DDBJ whole genome shotgun (WGS) entry which is preliminary data.</text>
</comment>
<dbReference type="HAMAP" id="MF_01416">
    <property type="entry name" value="ATP_synth_delta_bact"/>
    <property type="match status" value="1"/>
</dbReference>
<keyword evidence="3 8" id="KW-0375">Hydrogen ion transport</keyword>
<dbReference type="EMBL" id="DMUP01000230">
    <property type="protein sequence ID" value="HAR57006.1"/>
    <property type="molecule type" value="Genomic_DNA"/>
</dbReference>
<dbReference type="SUPFAM" id="SSF47928">
    <property type="entry name" value="N-terminal domain of the delta subunit of the F1F0-ATP synthase"/>
    <property type="match status" value="1"/>
</dbReference>
<dbReference type="GO" id="GO:0005886">
    <property type="term" value="C:plasma membrane"/>
    <property type="evidence" value="ECO:0007669"/>
    <property type="project" value="UniProtKB-SubCell"/>
</dbReference>
<comment type="subcellular location">
    <subcellularLocation>
        <location evidence="8">Cell membrane</location>
        <topology evidence="8">Peripheral membrane protein</topology>
    </subcellularLocation>
    <subcellularLocation>
        <location evidence="1">Membrane</location>
    </subcellularLocation>
</comment>
<comment type="function">
    <text evidence="8">This protein is part of the stalk that links CF(0) to CF(1). It either transmits conformational changes from CF(0) to CF(1) or is implicated in proton conduction.</text>
</comment>
<dbReference type="NCBIfam" id="NF004404">
    <property type="entry name" value="PRK05758.2-5"/>
    <property type="match status" value="1"/>
</dbReference>
<evidence type="ECO:0000256" key="4">
    <source>
        <dbReference type="ARBA" id="ARBA00023065"/>
    </source>
</evidence>
<proteinExistence type="inferred from homology"/>
<dbReference type="InterPro" id="IPR000711">
    <property type="entry name" value="ATPase_OSCP/dsu"/>
</dbReference>
<dbReference type="PROSITE" id="PS00389">
    <property type="entry name" value="ATPASE_DELTA"/>
    <property type="match status" value="1"/>
</dbReference>
<dbReference type="NCBIfam" id="NF004402">
    <property type="entry name" value="PRK05758.2-2"/>
    <property type="match status" value="1"/>
</dbReference>
<organism evidence="9 10">
    <name type="scientific">Idiomarina baltica</name>
    <dbReference type="NCBI Taxonomy" id="190892"/>
    <lineage>
        <taxon>Bacteria</taxon>
        <taxon>Pseudomonadati</taxon>
        <taxon>Pseudomonadota</taxon>
        <taxon>Gammaproteobacteria</taxon>
        <taxon>Alteromonadales</taxon>
        <taxon>Idiomarinaceae</taxon>
        <taxon>Idiomarina</taxon>
    </lineage>
</organism>
<dbReference type="STRING" id="314276.OS145_09605"/>
<gene>
    <name evidence="8" type="primary">atpH</name>
    <name evidence="9" type="ORF">DCR58_09525</name>
</gene>
<evidence type="ECO:0000256" key="8">
    <source>
        <dbReference type="HAMAP-Rule" id="MF_01416"/>
    </source>
</evidence>